<name>A0A9X0BQB3_9EURO</name>
<evidence type="ECO:0000256" key="1">
    <source>
        <dbReference type="SAM" id="MobiDB-lite"/>
    </source>
</evidence>
<feature type="transmembrane region" description="Helical" evidence="2">
    <location>
        <begin position="42"/>
        <end position="64"/>
    </location>
</feature>
<dbReference type="AlphaFoldDB" id="A0A9X0BQB3"/>
<keyword evidence="4" id="KW-1185">Reference proteome</keyword>
<accession>A0A9X0BQB3</accession>
<dbReference type="OrthoDB" id="4367192at2759"/>
<keyword evidence="2" id="KW-0812">Transmembrane</keyword>
<evidence type="ECO:0000313" key="3">
    <source>
        <dbReference type="EMBL" id="KAJ5478447.1"/>
    </source>
</evidence>
<reference evidence="3" key="2">
    <citation type="journal article" date="2023" name="IMA Fungus">
        <title>Comparative genomic study of the Penicillium genus elucidates a diverse pangenome and 15 lateral gene transfer events.</title>
        <authorList>
            <person name="Petersen C."/>
            <person name="Sorensen T."/>
            <person name="Nielsen M.R."/>
            <person name="Sondergaard T.E."/>
            <person name="Sorensen J.L."/>
            <person name="Fitzpatrick D.A."/>
            <person name="Frisvad J.C."/>
            <person name="Nielsen K.L."/>
        </authorList>
    </citation>
    <scope>NUCLEOTIDE SEQUENCE</scope>
    <source>
        <strain evidence="3">IBT 17660</strain>
    </source>
</reference>
<protein>
    <submittedName>
        <fullName evidence="3">Uncharacterized protein</fullName>
    </submittedName>
</protein>
<dbReference type="Proteomes" id="UP001147760">
    <property type="component" value="Unassembled WGS sequence"/>
</dbReference>
<sequence>MEYNTTVTILVQVSSGLPSPPPPAAPSTPSAIDNLAKLPDGLWALFCVVVILLGAAGLACFFCLKKKKKKGEEPKQTEEIPSSGGSLCTLADISWHSMDDLIAAAMSPQTALTTEWLRERREGKTTRPLPILVEPTDPNVSPPAPDSLISGGVEFVPPPRYSIPPPPPTAHPRT</sequence>
<proteinExistence type="predicted"/>
<comment type="caution">
    <text evidence="3">The sequence shown here is derived from an EMBL/GenBank/DDBJ whole genome shotgun (WGS) entry which is preliminary data.</text>
</comment>
<keyword evidence="2" id="KW-0472">Membrane</keyword>
<dbReference type="EMBL" id="JAPWDO010000003">
    <property type="protein sequence ID" value="KAJ5478447.1"/>
    <property type="molecule type" value="Genomic_DNA"/>
</dbReference>
<gene>
    <name evidence="3" type="ORF">N7530_003956</name>
</gene>
<keyword evidence="2" id="KW-1133">Transmembrane helix</keyword>
<reference evidence="3" key="1">
    <citation type="submission" date="2022-12" db="EMBL/GenBank/DDBJ databases">
        <authorList>
            <person name="Petersen C."/>
        </authorList>
    </citation>
    <scope>NUCLEOTIDE SEQUENCE</scope>
    <source>
        <strain evidence="3">IBT 17660</strain>
    </source>
</reference>
<feature type="compositionally biased region" description="Pro residues" evidence="1">
    <location>
        <begin position="156"/>
        <end position="174"/>
    </location>
</feature>
<organism evidence="3 4">
    <name type="scientific">Penicillium desertorum</name>
    <dbReference type="NCBI Taxonomy" id="1303715"/>
    <lineage>
        <taxon>Eukaryota</taxon>
        <taxon>Fungi</taxon>
        <taxon>Dikarya</taxon>
        <taxon>Ascomycota</taxon>
        <taxon>Pezizomycotina</taxon>
        <taxon>Eurotiomycetes</taxon>
        <taxon>Eurotiomycetidae</taxon>
        <taxon>Eurotiales</taxon>
        <taxon>Aspergillaceae</taxon>
        <taxon>Penicillium</taxon>
    </lineage>
</organism>
<feature type="region of interest" description="Disordered" evidence="1">
    <location>
        <begin position="120"/>
        <end position="174"/>
    </location>
</feature>
<evidence type="ECO:0000256" key="2">
    <source>
        <dbReference type="SAM" id="Phobius"/>
    </source>
</evidence>
<evidence type="ECO:0000313" key="4">
    <source>
        <dbReference type="Proteomes" id="UP001147760"/>
    </source>
</evidence>